<gene>
    <name evidence="6" type="ORF">D9611_009025</name>
</gene>
<keyword evidence="4" id="KW-0175">Coiled coil</keyword>
<sequence>MAPPSWLSDIRRTYCESFLPEYAECRVKKKYKQFWLKLFASYLTMFPLIDEKFPDKSLGQLTQEEMEDQDGDTDRGTSLIQRLKEWFRWQFNPRSRNNTVSVSPKLLKDIYTPRTRGLKAYETFAKLYPEKVSAALDKRCEEDGIEKSKKVSRWHSVCKDLYSKATEEEIQAVEERIADDAEEEEENEAEGEPETYHRFLTSLPSVLSAVVDPAVRKAGVLALVTIVGPEPASDGKIKVHTLQFGDKDKTPLFAGTWNEYERVFVTALTQFAKRHEFPPNVCAQRALNKDARPLPAEETSAEKGAISQNSTSVTNSASSSASKLGPTSPTSLAKTSDPPLLATTTHPSRVEQVQPPSLDLARSSVVAGPQADRPPESTVEGVQSPALKLSTSASGTSPAAPSAAAAIAKLGTSEKVTTPESDTRVDGIQSLPLNTATSAISTGSHASNIPQSSNQGEGIHAPPLNLATSAFANPTHIPPQFETFNVSSTFPSHVYGGYVNFTAAQGLSTFPDYTNDGSLNNTGLRWNNINMQQSEGSIQIPPAGYTSESEVLSKDRWANKCDNTWNSQTMFSAVAGDFVQHQTQGYGSANDIRSAPHGHLLPPVDRRNSLESEFDFGRLGDFDADLEAGHRLEAEQPPGSALDKALALWNARAKQQKLHDTSNPAHPSIKSQYVAGAASFVNPDIPGVGKGALHSATPFPTHVRNDLDSPPPIGGTNSINVNHSVDTFTNAIANAGLQPNGGIAPPLTAYDQHLGTTLHNPHSQAVNPVAPTPNPVAPPPAVASTPNPVAPPPAVASTPNPVAPPHAVASTPNPVAPPHAVASTPNPVAPPHAVASTPNRAIAPPPPVNPGPSTQNPSLNGGTAPPPVDLPISTANPDASATAVVSQSSAGPKTVSPNPLEVSSLETPAGDADPASEVGAARRRSGRAAKPSTTREKLQLIGSNVPQTSRPPPVNDGKDDDEPVWYVNTVNDLRAVDLGTQWSEVVEKWCSLESSLGYGKSLKGSLPVQDRPNEWSKWTNKSSQGARNHAIMPFIDDPAEIGAAIVRWWCISQPSFRLNPGEDFPQPKYASPDSDISVWTPICKSGPNGFVSLMMLVLWWGRSAAGGPTCYRDDSRDLWKALVGDISRTLDELISVASQLRSRGLKRRGENLNAPQAPKKSRR</sequence>
<accession>A0A8H5CDM9</accession>
<keyword evidence="2" id="KW-0378">Hydrolase</keyword>
<organism evidence="6 7">
    <name type="scientific">Ephemerocybe angulata</name>
    <dbReference type="NCBI Taxonomy" id="980116"/>
    <lineage>
        <taxon>Eukaryota</taxon>
        <taxon>Fungi</taxon>
        <taxon>Dikarya</taxon>
        <taxon>Basidiomycota</taxon>
        <taxon>Agaricomycotina</taxon>
        <taxon>Agaricomycetes</taxon>
        <taxon>Agaricomycetidae</taxon>
        <taxon>Agaricales</taxon>
        <taxon>Agaricineae</taxon>
        <taxon>Psathyrellaceae</taxon>
        <taxon>Ephemerocybe</taxon>
    </lineage>
</organism>
<reference evidence="6 7" key="1">
    <citation type="journal article" date="2020" name="ISME J.">
        <title>Uncovering the hidden diversity of litter-decomposition mechanisms in mushroom-forming fungi.</title>
        <authorList>
            <person name="Floudas D."/>
            <person name="Bentzer J."/>
            <person name="Ahren D."/>
            <person name="Johansson T."/>
            <person name="Persson P."/>
            <person name="Tunlid A."/>
        </authorList>
    </citation>
    <scope>NUCLEOTIDE SEQUENCE [LARGE SCALE GENOMIC DNA]</scope>
    <source>
        <strain evidence="6 7">CBS 175.51</strain>
    </source>
</reference>
<dbReference type="AlphaFoldDB" id="A0A8H5CDM9"/>
<name>A0A8H5CDM9_9AGAR</name>
<dbReference type="PROSITE" id="PS00138">
    <property type="entry name" value="SUBTILASE_SER"/>
    <property type="match status" value="1"/>
</dbReference>
<dbReference type="InterPro" id="IPR023828">
    <property type="entry name" value="Peptidase_S8_Ser-AS"/>
</dbReference>
<feature type="region of interest" description="Disordered" evidence="5">
    <location>
        <begin position="292"/>
        <end position="384"/>
    </location>
</feature>
<feature type="region of interest" description="Disordered" evidence="5">
    <location>
        <begin position="753"/>
        <end position="961"/>
    </location>
</feature>
<feature type="region of interest" description="Disordered" evidence="5">
    <location>
        <begin position="441"/>
        <end position="463"/>
    </location>
</feature>
<evidence type="ECO:0000313" key="6">
    <source>
        <dbReference type="EMBL" id="KAF5339885.1"/>
    </source>
</evidence>
<proteinExistence type="predicted"/>
<keyword evidence="7" id="KW-1185">Reference proteome</keyword>
<feature type="compositionally biased region" description="Pro residues" evidence="5">
    <location>
        <begin position="770"/>
        <end position="781"/>
    </location>
</feature>
<dbReference type="OrthoDB" id="2683861at2759"/>
<dbReference type="GO" id="GO:0006508">
    <property type="term" value="P:proteolysis"/>
    <property type="evidence" value="ECO:0007669"/>
    <property type="project" value="UniProtKB-KW"/>
</dbReference>
<evidence type="ECO:0000256" key="3">
    <source>
        <dbReference type="ARBA" id="ARBA00022825"/>
    </source>
</evidence>
<evidence type="ECO:0000256" key="4">
    <source>
        <dbReference type="SAM" id="Coils"/>
    </source>
</evidence>
<feature type="coiled-coil region" evidence="4">
    <location>
        <begin position="163"/>
        <end position="190"/>
    </location>
</feature>
<evidence type="ECO:0000313" key="7">
    <source>
        <dbReference type="Proteomes" id="UP000541558"/>
    </source>
</evidence>
<feature type="compositionally biased region" description="Low complexity" evidence="5">
    <location>
        <begin position="879"/>
        <end position="890"/>
    </location>
</feature>
<feature type="compositionally biased region" description="Low complexity" evidence="5">
    <location>
        <begin position="307"/>
        <end position="322"/>
    </location>
</feature>
<dbReference type="EMBL" id="JAACJK010000006">
    <property type="protein sequence ID" value="KAF5339885.1"/>
    <property type="molecule type" value="Genomic_DNA"/>
</dbReference>
<protein>
    <submittedName>
        <fullName evidence="6">Uncharacterized protein</fullName>
    </submittedName>
</protein>
<comment type="caution">
    <text evidence="6">The sequence shown here is derived from an EMBL/GenBank/DDBJ whole genome shotgun (WGS) entry which is preliminary data.</text>
</comment>
<evidence type="ECO:0000256" key="1">
    <source>
        <dbReference type="ARBA" id="ARBA00022670"/>
    </source>
</evidence>
<evidence type="ECO:0000256" key="5">
    <source>
        <dbReference type="SAM" id="MobiDB-lite"/>
    </source>
</evidence>
<dbReference type="Proteomes" id="UP000541558">
    <property type="component" value="Unassembled WGS sequence"/>
</dbReference>
<keyword evidence="3" id="KW-0720">Serine protease</keyword>
<feature type="compositionally biased region" description="Polar residues" evidence="5">
    <location>
        <begin position="754"/>
        <end position="764"/>
    </location>
</feature>
<keyword evidence="1" id="KW-0645">Protease</keyword>
<feature type="compositionally biased region" description="Polar residues" evidence="5">
    <location>
        <begin position="441"/>
        <end position="456"/>
    </location>
</feature>
<dbReference type="GO" id="GO:0008236">
    <property type="term" value="F:serine-type peptidase activity"/>
    <property type="evidence" value="ECO:0007669"/>
    <property type="project" value="UniProtKB-KW"/>
</dbReference>
<feature type="compositionally biased region" description="Polar residues" evidence="5">
    <location>
        <begin position="325"/>
        <end position="334"/>
    </location>
</feature>
<evidence type="ECO:0000256" key="2">
    <source>
        <dbReference type="ARBA" id="ARBA00022801"/>
    </source>
</evidence>